<feature type="compositionally biased region" description="Acidic residues" evidence="2">
    <location>
        <begin position="603"/>
        <end position="616"/>
    </location>
</feature>
<comment type="caution">
    <text evidence="3">The sequence shown here is derived from an EMBL/GenBank/DDBJ whole genome shotgun (WGS) entry which is preliminary data.</text>
</comment>
<evidence type="ECO:0000313" key="3">
    <source>
        <dbReference type="EMBL" id="CAE7500406.1"/>
    </source>
</evidence>
<proteinExistence type="predicted"/>
<dbReference type="OrthoDB" id="414639at2759"/>
<evidence type="ECO:0000313" key="4">
    <source>
        <dbReference type="Proteomes" id="UP000649617"/>
    </source>
</evidence>
<evidence type="ECO:0000256" key="2">
    <source>
        <dbReference type="SAM" id="MobiDB-lite"/>
    </source>
</evidence>
<gene>
    <name evidence="3" type="ORF">SPIL2461_LOCUS12948</name>
</gene>
<name>A0A812SXF9_SYMPI</name>
<keyword evidence="1" id="KW-0175">Coiled coil</keyword>
<dbReference type="Proteomes" id="UP000649617">
    <property type="component" value="Unassembled WGS sequence"/>
</dbReference>
<dbReference type="AlphaFoldDB" id="A0A812SXF9"/>
<feature type="compositionally biased region" description="Basic and acidic residues" evidence="2">
    <location>
        <begin position="592"/>
        <end position="602"/>
    </location>
</feature>
<keyword evidence="4" id="KW-1185">Reference proteome</keyword>
<dbReference type="EMBL" id="CAJNIZ010027446">
    <property type="protein sequence ID" value="CAE7500406.1"/>
    <property type="molecule type" value="Genomic_DNA"/>
</dbReference>
<evidence type="ECO:0000256" key="1">
    <source>
        <dbReference type="SAM" id="Coils"/>
    </source>
</evidence>
<feature type="coiled-coil region" evidence="1">
    <location>
        <begin position="130"/>
        <end position="164"/>
    </location>
</feature>
<protein>
    <submittedName>
        <fullName evidence="3">Uncharacterized protein</fullName>
    </submittedName>
</protein>
<organism evidence="3 4">
    <name type="scientific">Symbiodinium pilosum</name>
    <name type="common">Dinoflagellate</name>
    <dbReference type="NCBI Taxonomy" id="2952"/>
    <lineage>
        <taxon>Eukaryota</taxon>
        <taxon>Sar</taxon>
        <taxon>Alveolata</taxon>
        <taxon>Dinophyceae</taxon>
        <taxon>Suessiales</taxon>
        <taxon>Symbiodiniaceae</taxon>
        <taxon>Symbiodinium</taxon>
    </lineage>
</organism>
<feature type="region of interest" description="Disordered" evidence="2">
    <location>
        <begin position="503"/>
        <end position="616"/>
    </location>
</feature>
<sequence length="616" mass="69120">DLYAQWRAALHPHVQKGGLLDAEDFPLEAFLKQVAAVVPLTEVEAKENATADLKEELLVMQARIHNARETEADLLARRAHFSAESAMLRVELQEQRSTNRGWGEGRLMDTKHRVQLRHEQAQLLEDQEQIRSFEAAATRNREEAAALRRQQEPLRQRAAQLEERARRTQGGGAELRKTVEAQEYELGRHKLVHVWRGEVAEAQKVGQEHQNEALALLRSTARIRADTENAEEDAFDARKLEVGPALCEECGGVMEPWRHRFDMVHACIRMIAKEGKGFRPEVLTFSALSPSRGVVWDIHEFRNFNAWRNKKVLTEATVLGPPLQVVRGELDSTCGVEVKSFNTCFTSASYLKKFARNVTRHAAEEDGVAVLVVVDPQGVEVASFGAGRGFFASEAKRQPIRQVMVLLGPTDPNIPQDREDLIQACKEGGCPEPLRLALTSWRLPNAAVGDLLMQHDRRELLPLLEDLRAVGEEQYKEFLSRFQATLRIIALHGGQDHLVEQFHRAATQRPKPLKGLPPWRRRQRGKEPPAWLEDGDSSKSTSAATEETSVPSLLSSSSMGSAQPSQPANPPRAVEKKPPPRQLQPTAKKRARIEAEQQHVDEIGDVDECELVPDDT</sequence>
<reference evidence="3" key="1">
    <citation type="submission" date="2021-02" db="EMBL/GenBank/DDBJ databases">
        <authorList>
            <person name="Dougan E. K."/>
            <person name="Rhodes N."/>
            <person name="Thang M."/>
            <person name="Chan C."/>
        </authorList>
    </citation>
    <scope>NUCLEOTIDE SEQUENCE</scope>
</reference>
<feature type="non-terminal residue" evidence="3">
    <location>
        <position position="1"/>
    </location>
</feature>
<feature type="compositionally biased region" description="Low complexity" evidence="2">
    <location>
        <begin position="538"/>
        <end position="566"/>
    </location>
</feature>
<accession>A0A812SXF9</accession>